<accession>A0ABS2JSC8</accession>
<dbReference type="InterPro" id="IPR014284">
    <property type="entry name" value="RNA_pol_sigma-70_dom"/>
</dbReference>
<keyword evidence="5" id="KW-0804">Transcription</keyword>
<evidence type="ECO:0000256" key="6">
    <source>
        <dbReference type="SAM" id="MobiDB-lite"/>
    </source>
</evidence>
<dbReference type="Gene3D" id="1.10.1740.10">
    <property type="match status" value="1"/>
</dbReference>
<dbReference type="NCBIfam" id="TIGR02937">
    <property type="entry name" value="sigma70-ECF"/>
    <property type="match status" value="1"/>
</dbReference>
<dbReference type="Pfam" id="PF08281">
    <property type="entry name" value="Sigma70_r4_2"/>
    <property type="match status" value="1"/>
</dbReference>
<evidence type="ECO:0000256" key="5">
    <source>
        <dbReference type="ARBA" id="ARBA00023163"/>
    </source>
</evidence>
<evidence type="ECO:0000313" key="8">
    <source>
        <dbReference type="EMBL" id="MBM7121730.1"/>
    </source>
</evidence>
<dbReference type="EMBL" id="JADIKC010000004">
    <property type="protein sequence ID" value="MBM7121730.1"/>
    <property type="molecule type" value="Genomic_DNA"/>
</dbReference>
<dbReference type="RefSeq" id="WP_275586794.1">
    <property type="nucleotide sequence ID" value="NZ_CP183983.1"/>
</dbReference>
<dbReference type="InterPro" id="IPR013324">
    <property type="entry name" value="RNA_pol_sigma_r3/r4-like"/>
</dbReference>
<proteinExistence type="inferred from homology"/>
<sequence>MECRADTGIDARFEQAWRAHQPMLLRRARRLSGGHADRADELLAATALKALQFTRHRPHFMEHPKGFLFVVLRHVFVDGVRRSVREGLVFDDSVDVHDGKMAVDGYAAPSAMQRLEVTQQIACIEAALRTMSPAQRRLFAFRFIDDLPYPQIAERLGVNQPLLRKRVQLIRDRLRTEVGRAATPREESTRATVFTVVDARRYEKGSGQRRDLPTPPTKGNSHG</sequence>
<dbReference type="InterPro" id="IPR039425">
    <property type="entry name" value="RNA_pol_sigma-70-like"/>
</dbReference>
<dbReference type="Proteomes" id="UP001430065">
    <property type="component" value="Unassembled WGS sequence"/>
</dbReference>
<feature type="compositionally biased region" description="Basic and acidic residues" evidence="6">
    <location>
        <begin position="200"/>
        <end position="212"/>
    </location>
</feature>
<keyword evidence="9" id="KW-1185">Reference proteome</keyword>
<comment type="similarity">
    <text evidence="1">Belongs to the sigma-70 factor family. ECF subfamily.</text>
</comment>
<dbReference type="InterPro" id="IPR036388">
    <property type="entry name" value="WH-like_DNA-bd_sf"/>
</dbReference>
<gene>
    <name evidence="8" type="ORF">ISP20_11235</name>
</gene>
<evidence type="ECO:0000256" key="2">
    <source>
        <dbReference type="ARBA" id="ARBA00023015"/>
    </source>
</evidence>
<keyword evidence="4" id="KW-0238">DNA-binding</keyword>
<protein>
    <submittedName>
        <fullName evidence="8">Sigma-70 family RNA polymerase sigma factor</fullName>
    </submittedName>
</protein>
<dbReference type="PANTHER" id="PTHR43133:SF8">
    <property type="entry name" value="RNA POLYMERASE SIGMA FACTOR HI_1459-RELATED"/>
    <property type="match status" value="1"/>
</dbReference>
<dbReference type="InterPro" id="IPR013249">
    <property type="entry name" value="RNA_pol_sigma70_r4_t2"/>
</dbReference>
<evidence type="ECO:0000256" key="1">
    <source>
        <dbReference type="ARBA" id="ARBA00010641"/>
    </source>
</evidence>
<dbReference type="InterPro" id="IPR013325">
    <property type="entry name" value="RNA_pol_sigma_r2"/>
</dbReference>
<dbReference type="SUPFAM" id="SSF88946">
    <property type="entry name" value="Sigma2 domain of RNA polymerase sigma factors"/>
    <property type="match status" value="1"/>
</dbReference>
<dbReference type="Gene3D" id="1.10.10.10">
    <property type="entry name" value="Winged helix-like DNA-binding domain superfamily/Winged helix DNA-binding domain"/>
    <property type="match status" value="1"/>
</dbReference>
<keyword evidence="2" id="KW-0805">Transcription regulation</keyword>
<evidence type="ECO:0000259" key="7">
    <source>
        <dbReference type="Pfam" id="PF08281"/>
    </source>
</evidence>
<keyword evidence="3" id="KW-0731">Sigma factor</keyword>
<feature type="region of interest" description="Disordered" evidence="6">
    <location>
        <begin position="200"/>
        <end position="223"/>
    </location>
</feature>
<reference evidence="8 9" key="1">
    <citation type="submission" date="2020-10" db="EMBL/GenBank/DDBJ databases">
        <title>Phylogeny of dyella-like bacteria.</title>
        <authorList>
            <person name="Fu J."/>
        </authorList>
    </citation>
    <scope>NUCLEOTIDE SEQUENCE [LARGE SCALE GENOMIC DNA]</scope>
    <source>
        <strain evidence="8 9">THG-B117</strain>
    </source>
</reference>
<evidence type="ECO:0000256" key="3">
    <source>
        <dbReference type="ARBA" id="ARBA00023082"/>
    </source>
</evidence>
<dbReference type="SUPFAM" id="SSF88659">
    <property type="entry name" value="Sigma3 and sigma4 domains of RNA polymerase sigma factors"/>
    <property type="match status" value="1"/>
</dbReference>
<feature type="domain" description="RNA polymerase sigma factor 70 region 4 type 2" evidence="7">
    <location>
        <begin position="122"/>
        <end position="174"/>
    </location>
</feature>
<evidence type="ECO:0000313" key="9">
    <source>
        <dbReference type="Proteomes" id="UP001430065"/>
    </source>
</evidence>
<dbReference type="PANTHER" id="PTHR43133">
    <property type="entry name" value="RNA POLYMERASE ECF-TYPE SIGMA FACTO"/>
    <property type="match status" value="1"/>
</dbReference>
<comment type="caution">
    <text evidence="8">The sequence shown here is derived from an EMBL/GenBank/DDBJ whole genome shotgun (WGS) entry which is preliminary data.</text>
</comment>
<name>A0ABS2JSC8_9GAMM</name>
<evidence type="ECO:0000256" key="4">
    <source>
        <dbReference type="ARBA" id="ARBA00023125"/>
    </source>
</evidence>
<organism evidence="8 9">
    <name type="scientific">Dyella kyungheensis</name>
    <dbReference type="NCBI Taxonomy" id="1242174"/>
    <lineage>
        <taxon>Bacteria</taxon>
        <taxon>Pseudomonadati</taxon>
        <taxon>Pseudomonadota</taxon>
        <taxon>Gammaproteobacteria</taxon>
        <taxon>Lysobacterales</taxon>
        <taxon>Rhodanobacteraceae</taxon>
        <taxon>Dyella</taxon>
    </lineage>
</organism>